<feature type="domain" description="NodB homology" evidence="2">
    <location>
        <begin position="94"/>
        <end position="270"/>
    </location>
</feature>
<accession>A0A2A9CUI6</accession>
<dbReference type="InterPro" id="IPR050248">
    <property type="entry name" value="Polysacc_deacetylase_ArnD"/>
</dbReference>
<feature type="compositionally biased region" description="Low complexity" evidence="1">
    <location>
        <begin position="75"/>
        <end position="86"/>
    </location>
</feature>
<dbReference type="SUPFAM" id="SSF88713">
    <property type="entry name" value="Glycoside hydrolase/deacetylase"/>
    <property type="match status" value="1"/>
</dbReference>
<dbReference type="Gene3D" id="3.20.20.370">
    <property type="entry name" value="Glycoside hydrolase/deacetylase"/>
    <property type="match status" value="1"/>
</dbReference>
<evidence type="ECO:0000313" key="4">
    <source>
        <dbReference type="Proteomes" id="UP000226079"/>
    </source>
</evidence>
<proteinExistence type="predicted"/>
<dbReference type="GO" id="GO:0005975">
    <property type="term" value="P:carbohydrate metabolic process"/>
    <property type="evidence" value="ECO:0007669"/>
    <property type="project" value="InterPro"/>
</dbReference>
<dbReference type="CDD" id="cd10917">
    <property type="entry name" value="CE4_NodB_like_6s_7s"/>
    <property type="match status" value="1"/>
</dbReference>
<dbReference type="EMBL" id="PDJC01000001">
    <property type="protein sequence ID" value="PFG18048.1"/>
    <property type="molecule type" value="Genomic_DNA"/>
</dbReference>
<gene>
    <name evidence="3" type="ORF">ATK74_2628</name>
</gene>
<dbReference type="Pfam" id="PF01522">
    <property type="entry name" value="Polysacc_deac_1"/>
    <property type="match status" value="1"/>
</dbReference>
<evidence type="ECO:0000313" key="3">
    <source>
        <dbReference type="EMBL" id="PFG18048.1"/>
    </source>
</evidence>
<name>A0A2A9CUI6_9ACTN</name>
<dbReference type="AlphaFoldDB" id="A0A2A9CUI6"/>
<dbReference type="InterPro" id="IPR011330">
    <property type="entry name" value="Glyco_hydro/deAcase_b/a-brl"/>
</dbReference>
<dbReference type="PROSITE" id="PS51677">
    <property type="entry name" value="NODB"/>
    <property type="match status" value="1"/>
</dbReference>
<dbReference type="Proteomes" id="UP000226079">
    <property type="component" value="Unassembled WGS sequence"/>
</dbReference>
<reference evidence="3 4" key="1">
    <citation type="submission" date="2017-10" db="EMBL/GenBank/DDBJ databases">
        <title>Sequencing the genomes of 1000 actinobacteria strains.</title>
        <authorList>
            <person name="Klenk H.-P."/>
        </authorList>
    </citation>
    <scope>NUCLEOTIDE SEQUENCE [LARGE SCALE GENOMIC DNA]</scope>
    <source>
        <strain evidence="3 4">DSM 15597</strain>
    </source>
</reference>
<keyword evidence="4" id="KW-1185">Reference proteome</keyword>
<feature type="region of interest" description="Disordered" evidence="1">
    <location>
        <begin position="60"/>
        <end position="86"/>
    </location>
</feature>
<feature type="compositionally biased region" description="Pro residues" evidence="1">
    <location>
        <begin position="61"/>
        <end position="74"/>
    </location>
</feature>
<sequence>MRIGLLVVGVVSSLLLGVQAPIARSQTQVVSAAPQPSATTPVLDSLLAAQAAVLPGEVGRPIPPVDGAPQPPLAGAPQPGSGSSLPKVDCRKHKCIALTLDDGPSPQTARILDQLAALKAPATFFVVGRQVGHYRGVLRRMAAEGHTIGNHSWSHPWFWKLSPAGMRTELDKTNRAIRKLTGVQPRYVRPPYGNVNAAVKKAAKSRGLAVVDWSIDPEDWKVRDTTSVIKRVVGAARPGAIILSHDLYPTTRKAIGPIITKLRAKGYVFVSLDDLLGQTRPGKVYRQRG</sequence>
<dbReference type="RefSeq" id="WP_169923856.1">
    <property type="nucleotide sequence ID" value="NZ_PDJC01000001.1"/>
</dbReference>
<protein>
    <submittedName>
        <fullName evidence="3">Peptidoglycan/xylan/chitin deacetylase (PgdA/CDA1 family)</fullName>
    </submittedName>
</protein>
<comment type="caution">
    <text evidence="3">The sequence shown here is derived from an EMBL/GenBank/DDBJ whole genome shotgun (WGS) entry which is preliminary data.</text>
</comment>
<evidence type="ECO:0000256" key="1">
    <source>
        <dbReference type="SAM" id="MobiDB-lite"/>
    </source>
</evidence>
<dbReference type="GO" id="GO:0016810">
    <property type="term" value="F:hydrolase activity, acting on carbon-nitrogen (but not peptide) bonds"/>
    <property type="evidence" value="ECO:0007669"/>
    <property type="project" value="InterPro"/>
</dbReference>
<organism evidence="3 4">
    <name type="scientific">Propionicimonas paludicola</name>
    <dbReference type="NCBI Taxonomy" id="185243"/>
    <lineage>
        <taxon>Bacteria</taxon>
        <taxon>Bacillati</taxon>
        <taxon>Actinomycetota</taxon>
        <taxon>Actinomycetes</taxon>
        <taxon>Propionibacteriales</taxon>
        <taxon>Nocardioidaceae</taxon>
        <taxon>Propionicimonas</taxon>
    </lineage>
</organism>
<evidence type="ECO:0000259" key="2">
    <source>
        <dbReference type="PROSITE" id="PS51677"/>
    </source>
</evidence>
<dbReference type="InterPro" id="IPR002509">
    <property type="entry name" value="NODB_dom"/>
</dbReference>
<dbReference type="PANTHER" id="PTHR10587">
    <property type="entry name" value="GLYCOSYL TRANSFERASE-RELATED"/>
    <property type="match status" value="1"/>
</dbReference>